<gene>
    <name evidence="1" type="ORF">BAURA63_03180</name>
</gene>
<dbReference type="EMBL" id="FXYZ01000017">
    <property type="protein sequence ID" value="SMX97255.1"/>
    <property type="molecule type" value="Genomic_DNA"/>
</dbReference>
<evidence type="ECO:0000313" key="2">
    <source>
        <dbReference type="Proteomes" id="UP000234327"/>
    </source>
</evidence>
<proteinExistence type="predicted"/>
<dbReference type="AlphaFoldDB" id="A0A2H1KBR7"/>
<protein>
    <submittedName>
        <fullName evidence="1">Uncharacterized protein</fullName>
    </submittedName>
</protein>
<evidence type="ECO:0000313" key="1">
    <source>
        <dbReference type="EMBL" id="SMX97255.1"/>
    </source>
</evidence>
<name>A0A2H1KBR7_BREAU</name>
<organism evidence="1 2">
    <name type="scientific">Brevibacterium aurantiacum</name>
    <dbReference type="NCBI Taxonomy" id="273384"/>
    <lineage>
        <taxon>Bacteria</taxon>
        <taxon>Bacillati</taxon>
        <taxon>Actinomycetota</taxon>
        <taxon>Actinomycetes</taxon>
        <taxon>Micrococcales</taxon>
        <taxon>Brevibacteriaceae</taxon>
        <taxon>Brevibacterium</taxon>
    </lineage>
</organism>
<dbReference type="Proteomes" id="UP000234327">
    <property type="component" value="Unassembled WGS sequence"/>
</dbReference>
<accession>A0A2H1KBR7</accession>
<reference evidence="1 2" key="1">
    <citation type="submission" date="2017-03" db="EMBL/GenBank/DDBJ databases">
        <authorList>
            <person name="Afonso C.L."/>
            <person name="Miller P.J."/>
            <person name="Scott M.A."/>
            <person name="Spackman E."/>
            <person name="Goraichik I."/>
            <person name="Dimitrov K.M."/>
            <person name="Suarez D.L."/>
            <person name="Swayne D.E."/>
        </authorList>
    </citation>
    <scope>NUCLEOTIDE SEQUENCE [LARGE SCALE GENOMIC DNA]</scope>
    <source>
        <strain evidence="2">6(3)</strain>
    </source>
</reference>
<sequence>MNTIRLTSPGPVIASILILPWIWIGAPEHSSYPPPYKASTEQNSVQFTAHSELAIYNQ</sequence>